<name>A0A7H1MZ60_9PROT</name>
<dbReference type="FunFam" id="3.40.50.300:FF:000224">
    <property type="entry name" value="Energy-coupling factor transporter ATP-binding protein EcfA"/>
    <property type="match status" value="1"/>
</dbReference>
<sequence length="292" mass="31234">MLSAIGIGYSYPGGIAALDNVSLAIRPGRKVALLGANGAGKTTFLLHLNGLLRPQRGEIRLDDVVMGYDRGSLRRWRQRVGLVLQDPNDQLFAATVFEDVSFGPLNLGLTAAATRERIDTSLAALHIETLADRPTHMLSLGQKKRVAIAGVIAMRPDILVLDEPTAGLDGDGSARLVALLDALHQRGTTIVIATHDTDLALEWADDAAVFTAAGIERAGPVDEVLSDDDLLVRACLRRPWALEVKDALATSGALNGNRLRSRADVVAAIRACLNRVWLHQAGLVILGDGKRL</sequence>
<dbReference type="Gene3D" id="3.40.50.300">
    <property type="entry name" value="P-loop containing nucleotide triphosphate hydrolases"/>
    <property type="match status" value="1"/>
</dbReference>
<evidence type="ECO:0000256" key="7">
    <source>
        <dbReference type="ARBA" id="ARBA00022967"/>
    </source>
</evidence>
<proteinExistence type="inferred from homology"/>
<dbReference type="InterPro" id="IPR005876">
    <property type="entry name" value="Co_trans_ATP-bd"/>
</dbReference>
<organism evidence="11 12">
    <name type="scientific">Defluviicoccus vanus</name>
    <dbReference type="NCBI Taxonomy" id="111831"/>
    <lineage>
        <taxon>Bacteria</taxon>
        <taxon>Pseudomonadati</taxon>
        <taxon>Pseudomonadota</taxon>
        <taxon>Alphaproteobacteria</taxon>
        <taxon>Rhodospirillales</taxon>
        <taxon>Rhodospirillaceae</taxon>
        <taxon>Defluviicoccus</taxon>
    </lineage>
</organism>
<evidence type="ECO:0000313" key="12">
    <source>
        <dbReference type="Proteomes" id="UP000516369"/>
    </source>
</evidence>
<evidence type="ECO:0000256" key="5">
    <source>
        <dbReference type="ARBA" id="ARBA00022741"/>
    </source>
</evidence>
<dbReference type="KEGG" id="dvn:HQ394_04395"/>
<feature type="domain" description="ABC transporter" evidence="10">
    <location>
        <begin position="2"/>
        <end position="237"/>
    </location>
</feature>
<evidence type="ECO:0000256" key="8">
    <source>
        <dbReference type="ARBA" id="ARBA00023136"/>
    </source>
</evidence>
<keyword evidence="7" id="KW-1278">Translocase</keyword>
<gene>
    <name evidence="11" type="ORF">HQ394_04395</name>
</gene>
<keyword evidence="5 9" id="KW-0547">Nucleotide-binding</keyword>
<evidence type="ECO:0000256" key="2">
    <source>
        <dbReference type="ARBA" id="ARBA00005417"/>
    </source>
</evidence>
<dbReference type="NCBIfam" id="TIGR01166">
    <property type="entry name" value="cbiO"/>
    <property type="match status" value="1"/>
</dbReference>
<accession>A0A7H1MZ60</accession>
<evidence type="ECO:0000256" key="9">
    <source>
        <dbReference type="RuleBase" id="RU364103"/>
    </source>
</evidence>
<evidence type="ECO:0000259" key="10">
    <source>
        <dbReference type="PROSITE" id="PS50893"/>
    </source>
</evidence>
<keyword evidence="3 9" id="KW-0813">Transport</keyword>
<protein>
    <recommendedName>
        <fullName evidence="9">ABC transporter ATP-binding protein</fullName>
    </recommendedName>
</protein>
<dbReference type="RefSeq" id="WP_190262190.1">
    <property type="nucleotide sequence ID" value="NZ_CP053923.1"/>
</dbReference>
<dbReference type="InterPro" id="IPR027417">
    <property type="entry name" value="P-loop_NTPase"/>
</dbReference>
<dbReference type="EMBL" id="CP053923">
    <property type="protein sequence ID" value="QNT68746.1"/>
    <property type="molecule type" value="Genomic_DNA"/>
</dbReference>
<dbReference type="InterPro" id="IPR003439">
    <property type="entry name" value="ABC_transporter-like_ATP-bd"/>
</dbReference>
<dbReference type="CDD" id="cd03225">
    <property type="entry name" value="ABC_cobalt_CbiO_domain1"/>
    <property type="match status" value="1"/>
</dbReference>
<dbReference type="PROSITE" id="PS00211">
    <property type="entry name" value="ABC_TRANSPORTER_1"/>
    <property type="match status" value="1"/>
</dbReference>
<dbReference type="GO" id="GO:0016887">
    <property type="term" value="F:ATP hydrolysis activity"/>
    <property type="evidence" value="ECO:0007669"/>
    <property type="project" value="InterPro"/>
</dbReference>
<dbReference type="GO" id="GO:0042626">
    <property type="term" value="F:ATPase-coupled transmembrane transporter activity"/>
    <property type="evidence" value="ECO:0007669"/>
    <property type="project" value="TreeGrafter"/>
</dbReference>
<keyword evidence="6 9" id="KW-0067">ATP-binding</keyword>
<dbReference type="SUPFAM" id="SSF52540">
    <property type="entry name" value="P-loop containing nucleoside triphosphate hydrolases"/>
    <property type="match status" value="1"/>
</dbReference>
<evidence type="ECO:0000256" key="3">
    <source>
        <dbReference type="ARBA" id="ARBA00022448"/>
    </source>
</evidence>
<comment type="similarity">
    <text evidence="2 9">Belongs to the ABC transporter superfamily.</text>
</comment>
<reference evidence="11 12" key="1">
    <citation type="submission" date="2020-05" db="EMBL/GenBank/DDBJ databases">
        <title>Complete closed genome sequence of Defluviicoccus vanus.</title>
        <authorList>
            <person name="Bessarab I."/>
            <person name="Arumugam K."/>
            <person name="Maszenan A.M."/>
            <person name="Seviour R.J."/>
            <person name="Williams R.B."/>
        </authorList>
    </citation>
    <scope>NUCLEOTIDE SEQUENCE [LARGE SCALE GENOMIC DNA]</scope>
    <source>
        <strain evidence="11 12">Ben 114</strain>
    </source>
</reference>
<dbReference type="InterPro" id="IPR003593">
    <property type="entry name" value="AAA+_ATPase"/>
</dbReference>
<comment type="function">
    <text evidence="9">Part of an ABC transporter complex. Responsible for energy coupling to the transport system.</text>
</comment>
<keyword evidence="4 9" id="KW-1003">Cell membrane</keyword>
<dbReference type="InterPro" id="IPR017871">
    <property type="entry name" value="ABC_transporter-like_CS"/>
</dbReference>
<dbReference type="Pfam" id="PF00005">
    <property type="entry name" value="ABC_tran"/>
    <property type="match status" value="1"/>
</dbReference>
<evidence type="ECO:0000256" key="1">
    <source>
        <dbReference type="ARBA" id="ARBA00004202"/>
    </source>
</evidence>
<evidence type="ECO:0000256" key="6">
    <source>
        <dbReference type="ARBA" id="ARBA00022840"/>
    </source>
</evidence>
<dbReference type="Proteomes" id="UP000516369">
    <property type="component" value="Chromosome"/>
</dbReference>
<dbReference type="SMART" id="SM00382">
    <property type="entry name" value="AAA"/>
    <property type="match status" value="1"/>
</dbReference>
<evidence type="ECO:0000256" key="4">
    <source>
        <dbReference type="ARBA" id="ARBA00022475"/>
    </source>
</evidence>
<dbReference type="InterPro" id="IPR015856">
    <property type="entry name" value="ABC_transpr_CbiO/EcfA_su"/>
</dbReference>
<dbReference type="InterPro" id="IPR050095">
    <property type="entry name" value="ECF_ABC_transporter_ATP-bd"/>
</dbReference>
<evidence type="ECO:0000313" key="11">
    <source>
        <dbReference type="EMBL" id="QNT68746.1"/>
    </source>
</evidence>
<dbReference type="PANTHER" id="PTHR43553">
    <property type="entry name" value="HEAVY METAL TRANSPORTER"/>
    <property type="match status" value="1"/>
</dbReference>
<dbReference type="GO" id="GO:0005524">
    <property type="term" value="F:ATP binding"/>
    <property type="evidence" value="ECO:0007669"/>
    <property type="project" value="UniProtKB-UniRule"/>
</dbReference>
<dbReference type="GO" id="GO:0006824">
    <property type="term" value="P:cobalt ion transport"/>
    <property type="evidence" value="ECO:0007669"/>
    <property type="project" value="InterPro"/>
</dbReference>
<dbReference type="GO" id="GO:0043190">
    <property type="term" value="C:ATP-binding cassette (ABC) transporter complex"/>
    <property type="evidence" value="ECO:0007669"/>
    <property type="project" value="TreeGrafter"/>
</dbReference>
<comment type="subcellular location">
    <subcellularLocation>
        <location evidence="1 9">Cell membrane</location>
        <topology evidence="1 9">Peripheral membrane protein</topology>
    </subcellularLocation>
</comment>
<dbReference type="AlphaFoldDB" id="A0A7H1MZ60"/>
<dbReference type="PANTHER" id="PTHR43553:SF24">
    <property type="entry name" value="ENERGY-COUPLING FACTOR TRANSPORTER ATP-BINDING PROTEIN ECFA1"/>
    <property type="match status" value="1"/>
</dbReference>
<keyword evidence="12" id="KW-1185">Reference proteome</keyword>
<dbReference type="PROSITE" id="PS50893">
    <property type="entry name" value="ABC_TRANSPORTER_2"/>
    <property type="match status" value="1"/>
</dbReference>
<keyword evidence="8 9" id="KW-0472">Membrane</keyword>